<evidence type="ECO:0000256" key="1">
    <source>
        <dbReference type="SAM" id="SignalP"/>
    </source>
</evidence>
<reference evidence="3 4" key="1">
    <citation type="submission" date="2018-12" db="EMBL/GenBank/DDBJ databases">
        <authorList>
            <person name="Yu L."/>
        </authorList>
    </citation>
    <scope>NUCLEOTIDE SEQUENCE [LARGE SCALE GENOMIC DNA]</scope>
    <source>
        <strain evidence="3 4">11S</strain>
    </source>
</reference>
<evidence type="ECO:0000313" key="4">
    <source>
        <dbReference type="Proteomes" id="UP000267400"/>
    </source>
</evidence>
<dbReference type="EMBL" id="RXNS01000001">
    <property type="protein sequence ID" value="RTR07048.1"/>
    <property type="molecule type" value="Genomic_DNA"/>
</dbReference>
<feature type="domain" description="Oxidoreductase molybdopterin-binding" evidence="2">
    <location>
        <begin position="70"/>
        <end position="142"/>
    </location>
</feature>
<dbReference type="RefSeq" id="WP_126480061.1">
    <property type="nucleotide sequence ID" value="NZ_RXNS01000001.1"/>
</dbReference>
<dbReference type="InterPro" id="IPR036374">
    <property type="entry name" value="OxRdtase_Mopterin-bd_sf"/>
</dbReference>
<proteinExistence type="predicted"/>
<dbReference type="Pfam" id="PF00174">
    <property type="entry name" value="Oxidored_molyb"/>
    <property type="match status" value="1"/>
</dbReference>
<evidence type="ECO:0000259" key="2">
    <source>
        <dbReference type="Pfam" id="PF00174"/>
    </source>
</evidence>
<sequence>MRPRILLTLVGGLLLTCLAMPAAQAAGALPTPDGPIMLTVGGDITRTNVGDEARFDRAMLEALPARAIVTSTPWHPETNRFEGPLAQAILRAVGAEGRRVRVSALNGFEAVIPVSDFERYDVILAMQRNGAPMPIRDFGPLFVLYPFDAHPELVTEAIRFRSVWQVNRIEVY</sequence>
<dbReference type="InterPro" id="IPR000572">
    <property type="entry name" value="OxRdtase_Mopterin-bd_dom"/>
</dbReference>
<accession>A0A431V8P7</accession>
<name>A0A431V8P7_9GAMM</name>
<comment type="caution">
    <text evidence="3">The sequence shown here is derived from an EMBL/GenBank/DDBJ whole genome shotgun (WGS) entry which is preliminary data.</text>
</comment>
<protein>
    <submittedName>
        <fullName evidence="3">Oxidoreductase</fullName>
    </submittedName>
</protein>
<feature type="signal peptide" evidence="1">
    <location>
        <begin position="1"/>
        <end position="25"/>
    </location>
</feature>
<dbReference type="SUPFAM" id="SSF56524">
    <property type="entry name" value="Oxidoreductase molybdopterin-binding domain"/>
    <property type="match status" value="1"/>
</dbReference>
<evidence type="ECO:0000313" key="3">
    <source>
        <dbReference type="EMBL" id="RTR07048.1"/>
    </source>
</evidence>
<dbReference type="AlphaFoldDB" id="A0A431V8P7"/>
<dbReference type="Proteomes" id="UP000267400">
    <property type="component" value="Unassembled WGS sequence"/>
</dbReference>
<gene>
    <name evidence="3" type="ORF">EKG36_00895</name>
</gene>
<dbReference type="OrthoDB" id="9798763at2"/>
<organism evidence="3 4">
    <name type="scientific">Halomonas nitroreducens</name>
    <dbReference type="NCBI Taxonomy" id="447425"/>
    <lineage>
        <taxon>Bacteria</taxon>
        <taxon>Pseudomonadati</taxon>
        <taxon>Pseudomonadota</taxon>
        <taxon>Gammaproteobacteria</taxon>
        <taxon>Oceanospirillales</taxon>
        <taxon>Halomonadaceae</taxon>
        <taxon>Halomonas</taxon>
    </lineage>
</organism>
<keyword evidence="4" id="KW-1185">Reference proteome</keyword>
<feature type="chain" id="PRO_5019186762" evidence="1">
    <location>
        <begin position="26"/>
        <end position="172"/>
    </location>
</feature>
<keyword evidence="1" id="KW-0732">Signal</keyword>
<dbReference type="Gene3D" id="3.90.420.10">
    <property type="entry name" value="Oxidoreductase, molybdopterin-binding domain"/>
    <property type="match status" value="1"/>
</dbReference>